<feature type="compositionally biased region" description="Polar residues" evidence="1">
    <location>
        <begin position="254"/>
        <end position="263"/>
    </location>
</feature>
<dbReference type="Proteomes" id="UP000320735">
    <property type="component" value="Unassembled WGS sequence"/>
</dbReference>
<feature type="compositionally biased region" description="Polar residues" evidence="1">
    <location>
        <begin position="140"/>
        <end position="153"/>
    </location>
</feature>
<proteinExistence type="predicted"/>
<accession>A0A5C6B4C0</accession>
<dbReference type="OrthoDB" id="283946at2"/>
<comment type="caution">
    <text evidence="3">The sequence shown here is derived from an EMBL/GenBank/DDBJ whole genome shotgun (WGS) entry which is preliminary data.</text>
</comment>
<evidence type="ECO:0000256" key="2">
    <source>
        <dbReference type="SAM" id="Phobius"/>
    </source>
</evidence>
<keyword evidence="2" id="KW-0472">Membrane</keyword>
<feature type="region of interest" description="Disordered" evidence="1">
    <location>
        <begin position="51"/>
        <end position="272"/>
    </location>
</feature>
<dbReference type="RefSeq" id="WP_146373956.1">
    <property type="nucleotide sequence ID" value="NZ_SJPP01000003.1"/>
</dbReference>
<name>A0A5C6B4C0_9PLAN</name>
<keyword evidence="4" id="KW-1185">Reference proteome</keyword>
<protein>
    <recommendedName>
        <fullName evidence="5">Helix-turn-helix domain protein</fullName>
    </recommendedName>
</protein>
<feature type="compositionally biased region" description="Low complexity" evidence="1">
    <location>
        <begin position="188"/>
        <end position="216"/>
    </location>
</feature>
<evidence type="ECO:0000256" key="1">
    <source>
        <dbReference type="SAM" id="MobiDB-lite"/>
    </source>
</evidence>
<feature type="transmembrane region" description="Helical" evidence="2">
    <location>
        <begin position="453"/>
        <end position="476"/>
    </location>
</feature>
<feature type="compositionally biased region" description="Basic and acidic residues" evidence="1">
    <location>
        <begin position="107"/>
        <end position="132"/>
    </location>
</feature>
<keyword evidence="2" id="KW-0812">Transmembrane</keyword>
<feature type="compositionally biased region" description="Polar residues" evidence="1">
    <location>
        <begin position="217"/>
        <end position="227"/>
    </location>
</feature>
<feature type="compositionally biased region" description="Low complexity" evidence="1">
    <location>
        <begin position="161"/>
        <end position="171"/>
    </location>
</feature>
<organism evidence="3 4">
    <name type="scientific">Symmachiella macrocystis</name>
    <dbReference type="NCBI Taxonomy" id="2527985"/>
    <lineage>
        <taxon>Bacteria</taxon>
        <taxon>Pseudomonadati</taxon>
        <taxon>Planctomycetota</taxon>
        <taxon>Planctomycetia</taxon>
        <taxon>Planctomycetales</taxon>
        <taxon>Planctomycetaceae</taxon>
        <taxon>Symmachiella</taxon>
    </lineage>
</organism>
<evidence type="ECO:0000313" key="4">
    <source>
        <dbReference type="Proteomes" id="UP000320735"/>
    </source>
</evidence>
<keyword evidence="2" id="KW-1133">Transmembrane helix</keyword>
<feature type="compositionally biased region" description="Basic and acidic residues" evidence="1">
    <location>
        <begin position="51"/>
        <end position="63"/>
    </location>
</feature>
<evidence type="ECO:0000313" key="3">
    <source>
        <dbReference type="EMBL" id="TWU07145.1"/>
    </source>
</evidence>
<feature type="compositionally biased region" description="Acidic residues" evidence="1">
    <location>
        <begin position="64"/>
        <end position="75"/>
    </location>
</feature>
<reference evidence="3 4" key="1">
    <citation type="submission" date="2019-02" db="EMBL/GenBank/DDBJ databases">
        <title>Deep-cultivation of Planctomycetes and their phenomic and genomic characterization uncovers novel biology.</title>
        <authorList>
            <person name="Wiegand S."/>
            <person name="Jogler M."/>
            <person name="Boedeker C."/>
            <person name="Pinto D."/>
            <person name="Vollmers J."/>
            <person name="Rivas-Marin E."/>
            <person name="Kohn T."/>
            <person name="Peeters S.H."/>
            <person name="Heuer A."/>
            <person name="Rast P."/>
            <person name="Oberbeckmann S."/>
            <person name="Bunk B."/>
            <person name="Jeske O."/>
            <person name="Meyerdierks A."/>
            <person name="Storesund J.E."/>
            <person name="Kallscheuer N."/>
            <person name="Luecker S."/>
            <person name="Lage O.M."/>
            <person name="Pohl T."/>
            <person name="Merkel B.J."/>
            <person name="Hornburger P."/>
            <person name="Mueller R.-W."/>
            <person name="Bruemmer F."/>
            <person name="Labrenz M."/>
            <person name="Spormann A.M."/>
            <person name="Op Den Camp H."/>
            <person name="Overmann J."/>
            <person name="Amann R."/>
            <person name="Jetten M.S.M."/>
            <person name="Mascher T."/>
            <person name="Medema M.H."/>
            <person name="Devos D.P."/>
            <person name="Kaster A.-K."/>
            <person name="Ovreas L."/>
            <person name="Rohde M."/>
            <person name="Galperin M.Y."/>
            <person name="Jogler C."/>
        </authorList>
    </citation>
    <scope>NUCLEOTIDE SEQUENCE [LARGE SCALE GENOMIC DNA]</scope>
    <source>
        <strain evidence="3 4">CA54</strain>
    </source>
</reference>
<gene>
    <name evidence="3" type="ORF">CA54_55500</name>
</gene>
<evidence type="ECO:0008006" key="5">
    <source>
        <dbReference type="Google" id="ProtNLM"/>
    </source>
</evidence>
<sequence>MAKKYLSLEEAAEVLGIEPEALNQKREKRGIRAFSDRGSWKFRPEDVENLKRSLEVDSSKEADLSDVSDDSEDDFGATFADGDSGADIVLGDSGADMVLDDDEDSHNDEHSTIVRRREGDASSSDSDVKLVFDDALMSDGGSSEEISLSPINESDSDVRLSADSSLDAGSDSDVKLVGGSSVEIEKLGSGSDSDVSLVGSSSDEGSGSGSGSDSDVQLIQTSENQAENFIAPPTNLVSEYDVTLGSDAPEDSEGSSVMAQDSGLSLDEDSGIALDSDSGIALESDSGLSLASDSGISLADDSGLSLAGDSGISLAGPDDSGISLDGGTDRTEAFSVIDDDSSEGHDTHLDVPAIVDEESDFEFSTNLLDTDSETSVITLDDDEESVESAVFEDSEELDFGDDGLDDDVLGSSDAVDLIGADEEHFDDDMLTGESAAGLGVPSGRLSRPVEQEWGMATHIGLWIGSLTMIAGLLMMFDVVRTMWGNSNPDSVVQSGALIDFIAGLF</sequence>
<dbReference type="AlphaFoldDB" id="A0A5C6B4C0"/>
<dbReference type="EMBL" id="SJPP01000003">
    <property type="protein sequence ID" value="TWU07145.1"/>
    <property type="molecule type" value="Genomic_DNA"/>
</dbReference>